<dbReference type="PROSITE" id="PS51329">
    <property type="entry name" value="C_CAP_COFACTOR_C"/>
    <property type="match status" value="1"/>
</dbReference>
<dbReference type="SMART" id="SM00673">
    <property type="entry name" value="CARP"/>
    <property type="match status" value="2"/>
</dbReference>
<keyword evidence="8 12" id="KW-0342">GTP-binding</keyword>
<evidence type="ECO:0000256" key="3">
    <source>
        <dbReference type="ARBA" id="ARBA00015771"/>
    </source>
</evidence>
<proteinExistence type="inferred from homology"/>
<dbReference type="GO" id="GO:0005929">
    <property type="term" value="C:cilium"/>
    <property type="evidence" value="ECO:0007669"/>
    <property type="project" value="TreeGrafter"/>
</dbReference>
<keyword evidence="9" id="KW-0472">Membrane</keyword>
<dbReference type="Gene3D" id="2.160.20.70">
    <property type="match status" value="1"/>
</dbReference>
<comment type="similarity">
    <text evidence="2">Belongs to the TBCC family.</text>
</comment>
<protein>
    <recommendedName>
        <fullName evidence="3">Protein XRP2</fullName>
    </recommendedName>
</protein>
<dbReference type="InterPro" id="IPR012945">
    <property type="entry name" value="Tubulin-bd_cofactor_C_dom"/>
</dbReference>
<feature type="binding site" evidence="12">
    <location>
        <begin position="189"/>
        <end position="192"/>
    </location>
    <ligand>
        <name>GTP</name>
        <dbReference type="ChEBI" id="CHEBI:37565"/>
    </ligand>
</feature>
<feature type="region of interest" description="Disordered" evidence="14">
    <location>
        <begin position="29"/>
        <end position="80"/>
    </location>
</feature>
<dbReference type="PIRSF" id="PIRSF037947">
    <property type="entry name" value="Protein_XRP2"/>
    <property type="match status" value="1"/>
</dbReference>
<keyword evidence="5" id="KW-1003">Cell membrane</keyword>
<keyword evidence="6" id="KW-0519">Myristate</keyword>
<dbReference type="InterPro" id="IPR017901">
    <property type="entry name" value="C-CAP_CF_C-like"/>
</dbReference>
<evidence type="ECO:0000256" key="4">
    <source>
        <dbReference type="ARBA" id="ARBA00022468"/>
    </source>
</evidence>
<dbReference type="GO" id="GO:0005525">
    <property type="term" value="F:GTP binding"/>
    <property type="evidence" value="ECO:0007669"/>
    <property type="project" value="UniProtKB-KW"/>
</dbReference>
<evidence type="ECO:0000256" key="13">
    <source>
        <dbReference type="PIRSR" id="PIRSR037947-2"/>
    </source>
</evidence>
<dbReference type="InterPro" id="IPR006599">
    <property type="entry name" value="CARP_motif"/>
</dbReference>
<evidence type="ECO:0000313" key="17">
    <source>
        <dbReference type="EMBL" id="CAD8950908.1"/>
    </source>
</evidence>
<evidence type="ECO:0000256" key="2">
    <source>
        <dbReference type="ARBA" id="ARBA00008848"/>
    </source>
</evidence>
<dbReference type="PANTHER" id="PTHR15440">
    <property type="entry name" value="XRP2 PROTEIN"/>
    <property type="match status" value="1"/>
</dbReference>
<evidence type="ECO:0000256" key="5">
    <source>
        <dbReference type="ARBA" id="ARBA00022475"/>
    </source>
</evidence>
<dbReference type="Gene3D" id="3.30.70.141">
    <property type="entry name" value="Nucleoside diphosphate kinase-like domain"/>
    <property type="match status" value="1"/>
</dbReference>
<evidence type="ECO:0000256" key="9">
    <source>
        <dbReference type="ARBA" id="ARBA00023136"/>
    </source>
</evidence>
<feature type="lipid moiety-binding region" description="S-palmitoyl cysteine" evidence="13">
    <location>
        <position position="45"/>
    </location>
</feature>
<evidence type="ECO:0000256" key="6">
    <source>
        <dbReference type="ARBA" id="ARBA00022707"/>
    </source>
</evidence>
<evidence type="ECO:0000256" key="8">
    <source>
        <dbReference type="ARBA" id="ARBA00023134"/>
    </source>
</evidence>
<keyword evidence="4" id="KW-0343">GTPase activation</keyword>
<dbReference type="AlphaFoldDB" id="A0A6U2EBU0"/>
<sequence>MRLEVTVLTLVVGVVSYLVYRKFLSEKEAVAPPPAPPKKDKKMGCLESKPEEEDHKAKKQRVDTSAPVTSNTTAAPKPAVAAAAKPAASAAAKPAAKPKEEFSWNKKKPDPKDFMFSNLKNQVCIKPPGAINGQMFIVEDCEDCDIYVCDNTAQVQVDYCKRCRIFIAPSESSIFIRNCEDCKCIFACQQLRTRECVNCDFLLYVSTAPVIEESKNMRFGCFRFFYFSLAQQFEAAKLSVYDNKWSEVYDFTPGKDNWSFLPLNTKASDLIKPLSAHPGSFSTAEEEAAHGDDSVVPVTAGLRKGDFAGKERSFVLLLPSKAPEGPALFSKLPESCTLIQTKQLQLDAAKVKTLLEKCSDSTVTGSAKGMCVGVEVAGDGALAGALKAVEAAGGSAVAYASGDADAASFELNVFFEQWRDFTGHGITK</sequence>
<dbReference type="GO" id="GO:0006892">
    <property type="term" value="P:post-Golgi vesicle-mediated transport"/>
    <property type="evidence" value="ECO:0007669"/>
    <property type="project" value="TreeGrafter"/>
</dbReference>
<name>A0A6U2EBU0_HEMAN</name>
<dbReference type="InterPro" id="IPR016098">
    <property type="entry name" value="CAP/MinC_C"/>
</dbReference>
<keyword evidence="11" id="KW-0449">Lipoprotein</keyword>
<dbReference type="EMBL" id="HBFX01009143">
    <property type="protein sequence ID" value="CAD8950908.1"/>
    <property type="molecule type" value="Transcribed_RNA"/>
</dbReference>
<dbReference type="InterPro" id="IPR039093">
    <property type="entry name" value="XRP2"/>
</dbReference>
<dbReference type="PANTHER" id="PTHR15440:SF0">
    <property type="entry name" value="PROTEIN XRP2"/>
    <property type="match status" value="1"/>
</dbReference>
<evidence type="ECO:0000256" key="1">
    <source>
        <dbReference type="ARBA" id="ARBA00004342"/>
    </source>
</evidence>
<feature type="lipid moiety-binding region" description="N-myristoyl glycine" evidence="13">
    <location>
        <position position="44"/>
    </location>
</feature>
<feature type="compositionally biased region" description="Basic and acidic residues" evidence="14">
    <location>
        <begin position="42"/>
        <end position="62"/>
    </location>
</feature>
<accession>A0A6U2EBU0</accession>
<evidence type="ECO:0000313" key="16">
    <source>
        <dbReference type="EMBL" id="CAD8758360.1"/>
    </source>
</evidence>
<comment type="subcellular location">
    <subcellularLocation>
        <location evidence="1">Cell membrane</location>
        <topology evidence="1">Lipid-anchor</topology>
        <orientation evidence="1">Cytoplasmic side</orientation>
    </subcellularLocation>
</comment>
<organism evidence="17">
    <name type="scientific">Hemiselmis andersenii</name>
    <name type="common">Cryptophyte alga</name>
    <dbReference type="NCBI Taxonomy" id="464988"/>
    <lineage>
        <taxon>Eukaryota</taxon>
        <taxon>Cryptophyceae</taxon>
        <taxon>Cryptomonadales</taxon>
        <taxon>Hemiselmidaceae</taxon>
        <taxon>Hemiselmis</taxon>
    </lineage>
</organism>
<keyword evidence="7 12" id="KW-0547">Nucleotide-binding</keyword>
<dbReference type="Pfam" id="PF07986">
    <property type="entry name" value="TBCC"/>
    <property type="match status" value="1"/>
</dbReference>
<evidence type="ECO:0000256" key="14">
    <source>
        <dbReference type="SAM" id="MobiDB-lite"/>
    </source>
</evidence>
<dbReference type="GO" id="GO:1990075">
    <property type="term" value="C:periciliary membrane compartment"/>
    <property type="evidence" value="ECO:0007669"/>
    <property type="project" value="TreeGrafter"/>
</dbReference>
<dbReference type="EMBL" id="HBFK01040950">
    <property type="protein sequence ID" value="CAD8758360.1"/>
    <property type="molecule type" value="Transcribed_RNA"/>
</dbReference>
<keyword evidence="10" id="KW-0564">Palmitate</keyword>
<reference evidence="17" key="1">
    <citation type="submission" date="2021-01" db="EMBL/GenBank/DDBJ databases">
        <authorList>
            <person name="Corre E."/>
            <person name="Pelletier E."/>
            <person name="Niang G."/>
            <person name="Scheremetjew M."/>
            <person name="Finn R."/>
            <person name="Kale V."/>
            <person name="Holt S."/>
            <person name="Cochrane G."/>
            <person name="Meng A."/>
            <person name="Brown T."/>
            <person name="Cohen L."/>
        </authorList>
    </citation>
    <scope>NUCLEOTIDE SEQUENCE</scope>
    <source>
        <strain evidence="16">CCMP441</strain>
        <strain evidence="17">CCMP644</strain>
    </source>
</reference>
<dbReference type="InterPro" id="IPR036850">
    <property type="entry name" value="NDK-like_dom_sf"/>
</dbReference>
<evidence type="ECO:0000256" key="7">
    <source>
        <dbReference type="ARBA" id="ARBA00022741"/>
    </source>
</evidence>
<evidence type="ECO:0000256" key="11">
    <source>
        <dbReference type="ARBA" id="ARBA00023288"/>
    </source>
</evidence>
<evidence type="ECO:0000256" key="12">
    <source>
        <dbReference type="PIRSR" id="PIRSR037947-1"/>
    </source>
</evidence>
<evidence type="ECO:0000259" key="15">
    <source>
        <dbReference type="PROSITE" id="PS51329"/>
    </source>
</evidence>
<feature type="domain" description="C-CAP/cofactor C-like" evidence="15">
    <location>
        <begin position="98"/>
        <end position="253"/>
    </location>
</feature>
<dbReference type="GO" id="GO:0005096">
    <property type="term" value="F:GTPase activator activity"/>
    <property type="evidence" value="ECO:0007669"/>
    <property type="project" value="UniProtKB-KW"/>
</dbReference>
<gene>
    <name evidence="17" type="ORF">HAND00432_LOCUS5439</name>
    <name evidence="16" type="ORF">HAND1043_LOCUS24874</name>
</gene>
<evidence type="ECO:0000256" key="10">
    <source>
        <dbReference type="ARBA" id="ARBA00023139"/>
    </source>
</evidence>